<dbReference type="GO" id="GO:0010181">
    <property type="term" value="F:FMN binding"/>
    <property type="evidence" value="ECO:0007669"/>
    <property type="project" value="InterPro"/>
</dbReference>
<dbReference type="PANTHER" id="PTHR22893">
    <property type="entry name" value="NADH OXIDOREDUCTASE-RELATED"/>
    <property type="match status" value="1"/>
</dbReference>
<proteinExistence type="inferred from homology"/>
<organism evidence="5 6">
    <name type="scientific">Phytophthora pseudosyringae</name>
    <dbReference type="NCBI Taxonomy" id="221518"/>
    <lineage>
        <taxon>Eukaryota</taxon>
        <taxon>Sar</taxon>
        <taxon>Stramenopiles</taxon>
        <taxon>Oomycota</taxon>
        <taxon>Peronosporomycetes</taxon>
        <taxon>Peronosporales</taxon>
        <taxon>Peronosporaceae</taxon>
        <taxon>Phytophthora</taxon>
    </lineage>
</organism>
<dbReference type="EMBL" id="JAGDFM010000096">
    <property type="protein sequence ID" value="KAG7386637.1"/>
    <property type="molecule type" value="Genomic_DNA"/>
</dbReference>
<accession>A0A8T1VYZ5</accession>
<sequence>MASTTPKLFSPLTLGGKKNPVQLQHRVVMAPLTRLRTGESGVPTDLVAEYYAQRSTPGGLIIAEATNISPTARGYFGAPGLFTSEQVEGWKKVTRAVHAKGGKIFVQLWHTGRVSHPLNQPNEVLPVSSSAVGLEGINSSAVTREGRRKYVTPRALETHEIPGAVADYKCAAENAIAAGFDGVELHGANGYLLEQFLCDGVNTRTDRYGGSIENRARLLFEALDAVLSSLDSSQVAIRLSPFGVTFGCTDSTPAETYGHVLKKLNALDLAYVHIVEPRGFHFRGPRVPGDGTTPFCRSLYHGVLMTSSGFDRAEGIKVTASGAADCVAYGRPFISNPDFVRRLKVAAPWNPWDRKTFYMPATGPLSLGYTDYPALEQKSSL</sequence>
<comment type="cofactor">
    <cofactor evidence="1">
        <name>FMN</name>
        <dbReference type="ChEBI" id="CHEBI:58210"/>
    </cofactor>
</comment>
<dbReference type="PANTHER" id="PTHR22893:SF91">
    <property type="entry name" value="NADPH DEHYDROGENASE 2-RELATED"/>
    <property type="match status" value="1"/>
</dbReference>
<evidence type="ECO:0000313" key="5">
    <source>
        <dbReference type="EMBL" id="KAG7386637.1"/>
    </source>
</evidence>
<feature type="domain" description="NADH:flavin oxidoreductase/NADH oxidase N-terminal" evidence="4">
    <location>
        <begin position="7"/>
        <end position="345"/>
    </location>
</feature>
<dbReference type="GO" id="GO:0005829">
    <property type="term" value="C:cytosol"/>
    <property type="evidence" value="ECO:0007669"/>
    <property type="project" value="UniProtKB-ARBA"/>
</dbReference>
<dbReference type="CDD" id="cd02933">
    <property type="entry name" value="OYE_like_FMN"/>
    <property type="match status" value="1"/>
</dbReference>
<dbReference type="InterPro" id="IPR001155">
    <property type="entry name" value="OxRdtase_FMN_N"/>
</dbReference>
<dbReference type="InterPro" id="IPR045247">
    <property type="entry name" value="Oye-like"/>
</dbReference>
<dbReference type="Proteomes" id="UP000694044">
    <property type="component" value="Unassembled WGS sequence"/>
</dbReference>
<dbReference type="Pfam" id="PF00724">
    <property type="entry name" value="Oxidored_FMN"/>
    <property type="match status" value="1"/>
</dbReference>
<protein>
    <submittedName>
        <fullName evidence="5">12-oxophytodienoate reductase 1</fullName>
    </submittedName>
</protein>
<dbReference type="GO" id="GO:0016628">
    <property type="term" value="F:oxidoreductase activity, acting on the CH-CH group of donors, NAD or NADP as acceptor"/>
    <property type="evidence" value="ECO:0007669"/>
    <property type="project" value="UniProtKB-ARBA"/>
</dbReference>
<dbReference type="OrthoDB" id="148713at2759"/>
<dbReference type="FunFam" id="3.20.20.70:FF:000059">
    <property type="entry name" value="N-ethylmaleimide reductase, FMN-linked"/>
    <property type="match status" value="1"/>
</dbReference>
<reference evidence="5" key="1">
    <citation type="submission" date="2021-02" db="EMBL/GenBank/DDBJ databases">
        <authorList>
            <person name="Palmer J.M."/>
        </authorList>
    </citation>
    <scope>NUCLEOTIDE SEQUENCE</scope>
    <source>
        <strain evidence="5">SCRP734</strain>
    </source>
</reference>
<evidence type="ECO:0000256" key="1">
    <source>
        <dbReference type="ARBA" id="ARBA00001917"/>
    </source>
</evidence>
<name>A0A8T1VYZ5_9STRA</name>
<comment type="similarity">
    <text evidence="2">Belongs to the NADH:flavin oxidoreductase/NADH oxidase family.</text>
</comment>
<evidence type="ECO:0000256" key="2">
    <source>
        <dbReference type="ARBA" id="ARBA00005979"/>
    </source>
</evidence>
<keyword evidence="3" id="KW-0560">Oxidoreductase</keyword>
<evidence type="ECO:0000256" key="3">
    <source>
        <dbReference type="ARBA" id="ARBA00023002"/>
    </source>
</evidence>
<comment type="caution">
    <text evidence="5">The sequence shown here is derived from an EMBL/GenBank/DDBJ whole genome shotgun (WGS) entry which is preliminary data.</text>
</comment>
<keyword evidence="6" id="KW-1185">Reference proteome</keyword>
<dbReference type="AlphaFoldDB" id="A0A8T1VYZ5"/>
<evidence type="ECO:0000313" key="6">
    <source>
        <dbReference type="Proteomes" id="UP000694044"/>
    </source>
</evidence>
<gene>
    <name evidence="5" type="primary">OPR1_18</name>
    <name evidence="5" type="ORF">PHYPSEUDO_015421</name>
</gene>
<evidence type="ECO:0000259" key="4">
    <source>
        <dbReference type="Pfam" id="PF00724"/>
    </source>
</evidence>